<gene>
    <name evidence="12" type="ORF">AVDCRST_MAG78-1356</name>
</gene>
<keyword evidence="5 11" id="KW-0812">Transmembrane</keyword>
<name>A0A6J4PW21_9ACTN</name>
<evidence type="ECO:0000256" key="8">
    <source>
        <dbReference type="ARBA" id="ARBA00023136"/>
    </source>
</evidence>
<feature type="transmembrane region" description="Helical" evidence="11">
    <location>
        <begin position="89"/>
        <end position="108"/>
    </location>
</feature>
<keyword evidence="4 12" id="KW-0808">Transferase</keyword>
<dbReference type="PANTHER" id="PTHR14269:SF61">
    <property type="entry name" value="CDP-DIACYLGLYCEROL--SERINE O-PHOSPHATIDYLTRANSFERASE"/>
    <property type="match status" value="1"/>
</dbReference>
<evidence type="ECO:0000256" key="9">
    <source>
        <dbReference type="ARBA" id="ARBA00023209"/>
    </source>
</evidence>
<dbReference type="EC" id="2.7.8.8" evidence="12"/>
<evidence type="ECO:0000256" key="6">
    <source>
        <dbReference type="ARBA" id="ARBA00022989"/>
    </source>
</evidence>
<dbReference type="Pfam" id="PF01066">
    <property type="entry name" value="CDP-OH_P_transf"/>
    <property type="match status" value="1"/>
</dbReference>
<feature type="transmembrane region" description="Helical" evidence="11">
    <location>
        <begin position="7"/>
        <end position="27"/>
    </location>
</feature>
<sequence>MKEYVTLANALTSGSLVAGFFSVLLIFRGDYYLAAGLIALAAVFDILDGAAARRSENGDEAFGSNLDSLADMVSFGAAPALALYMSSLYVLPVVGVAACLVFFLCGAWRLARFSTCKNRLYFVGCPIPGAGVLVAVLAAVGAPPLFALPVALVLGILMIGTMPFPTLSGLRNREELSEVVEEYRQARNA</sequence>
<evidence type="ECO:0000256" key="4">
    <source>
        <dbReference type="ARBA" id="ARBA00022679"/>
    </source>
</evidence>
<dbReference type="InterPro" id="IPR004533">
    <property type="entry name" value="CDP-diaglyc--ser_O-PTrfase"/>
</dbReference>
<dbReference type="PANTHER" id="PTHR14269">
    <property type="entry name" value="CDP-DIACYLGLYCEROL--GLYCEROL-3-PHOSPHATE 3-PHOSPHATIDYLTRANSFERASE-RELATED"/>
    <property type="match status" value="1"/>
</dbReference>
<evidence type="ECO:0000256" key="3">
    <source>
        <dbReference type="ARBA" id="ARBA00022516"/>
    </source>
</evidence>
<accession>A0A6J4PW21</accession>
<evidence type="ECO:0000256" key="7">
    <source>
        <dbReference type="ARBA" id="ARBA00023098"/>
    </source>
</evidence>
<keyword evidence="9" id="KW-0594">Phospholipid biosynthesis</keyword>
<dbReference type="InterPro" id="IPR043130">
    <property type="entry name" value="CDP-OH_PTrfase_TM_dom"/>
</dbReference>
<dbReference type="Gene3D" id="1.20.120.1760">
    <property type="match status" value="1"/>
</dbReference>
<evidence type="ECO:0000256" key="5">
    <source>
        <dbReference type="ARBA" id="ARBA00022692"/>
    </source>
</evidence>
<dbReference type="EMBL" id="CADCVB010000092">
    <property type="protein sequence ID" value="CAA9425768.1"/>
    <property type="molecule type" value="Genomic_DNA"/>
</dbReference>
<evidence type="ECO:0000313" key="12">
    <source>
        <dbReference type="EMBL" id="CAA9425768.1"/>
    </source>
</evidence>
<keyword evidence="7" id="KW-0443">Lipid metabolism</keyword>
<comment type="subcellular location">
    <subcellularLocation>
        <location evidence="1">Membrane</location>
        <topology evidence="1">Multi-pass membrane protein</topology>
    </subcellularLocation>
</comment>
<dbReference type="GO" id="GO:0016020">
    <property type="term" value="C:membrane"/>
    <property type="evidence" value="ECO:0007669"/>
    <property type="project" value="UniProtKB-SubCell"/>
</dbReference>
<reference evidence="12" key="1">
    <citation type="submission" date="2020-02" db="EMBL/GenBank/DDBJ databases">
        <authorList>
            <person name="Meier V. D."/>
        </authorList>
    </citation>
    <scope>NUCLEOTIDE SEQUENCE</scope>
    <source>
        <strain evidence="12">AVDCRST_MAG78</strain>
    </source>
</reference>
<evidence type="ECO:0000256" key="2">
    <source>
        <dbReference type="ARBA" id="ARBA00010441"/>
    </source>
</evidence>
<feature type="transmembrane region" description="Helical" evidence="11">
    <location>
        <begin position="146"/>
        <end position="164"/>
    </location>
</feature>
<protein>
    <submittedName>
        <fullName evidence="12">CDP-diacylglycerol--serine O-phosphatidyltransferase</fullName>
        <ecNumber evidence="12">2.7.8.8</ecNumber>
    </submittedName>
</protein>
<dbReference type="InterPro" id="IPR050324">
    <property type="entry name" value="CDP-alcohol_PTase-I"/>
</dbReference>
<keyword evidence="6 11" id="KW-1133">Transmembrane helix</keyword>
<organism evidence="12">
    <name type="scientific">uncultured Rubrobacteraceae bacterium</name>
    <dbReference type="NCBI Taxonomy" id="349277"/>
    <lineage>
        <taxon>Bacteria</taxon>
        <taxon>Bacillati</taxon>
        <taxon>Actinomycetota</taxon>
        <taxon>Rubrobacteria</taxon>
        <taxon>Rubrobacterales</taxon>
        <taxon>Rubrobacteraceae</taxon>
        <taxon>environmental samples</taxon>
    </lineage>
</organism>
<comment type="similarity">
    <text evidence="2">Belongs to the CDP-alcohol phosphatidyltransferase class-I family.</text>
</comment>
<keyword evidence="3" id="KW-0444">Lipid biosynthesis</keyword>
<keyword evidence="10" id="KW-1208">Phospholipid metabolism</keyword>
<evidence type="ECO:0000256" key="1">
    <source>
        <dbReference type="ARBA" id="ARBA00004141"/>
    </source>
</evidence>
<evidence type="ECO:0000256" key="11">
    <source>
        <dbReference type="SAM" id="Phobius"/>
    </source>
</evidence>
<dbReference type="GO" id="GO:0008654">
    <property type="term" value="P:phospholipid biosynthetic process"/>
    <property type="evidence" value="ECO:0007669"/>
    <property type="project" value="UniProtKB-KW"/>
</dbReference>
<keyword evidence="8 11" id="KW-0472">Membrane</keyword>
<dbReference type="GO" id="GO:0003882">
    <property type="term" value="F:CDP-diacylglycerol-serine O-phosphatidyltransferase activity"/>
    <property type="evidence" value="ECO:0007669"/>
    <property type="project" value="UniProtKB-EC"/>
</dbReference>
<feature type="transmembrane region" description="Helical" evidence="11">
    <location>
        <begin position="120"/>
        <end position="140"/>
    </location>
</feature>
<dbReference type="NCBIfam" id="TIGR00473">
    <property type="entry name" value="pssA"/>
    <property type="match status" value="1"/>
</dbReference>
<proteinExistence type="inferred from homology"/>
<dbReference type="InterPro" id="IPR000462">
    <property type="entry name" value="CDP-OH_P_trans"/>
</dbReference>
<evidence type="ECO:0000256" key="10">
    <source>
        <dbReference type="ARBA" id="ARBA00023264"/>
    </source>
</evidence>
<dbReference type="AlphaFoldDB" id="A0A6J4PW21"/>